<evidence type="ECO:0000313" key="3">
    <source>
        <dbReference type="Proteomes" id="UP000824017"/>
    </source>
</evidence>
<dbReference type="EMBL" id="DXCD01000119">
    <property type="protein sequence ID" value="HIZ13173.1"/>
    <property type="molecule type" value="Genomic_DNA"/>
</dbReference>
<gene>
    <name evidence="2" type="ORF">H9817_04540</name>
</gene>
<proteinExistence type="predicted"/>
<evidence type="ECO:0000256" key="1">
    <source>
        <dbReference type="SAM" id="MobiDB-lite"/>
    </source>
</evidence>
<reference evidence="2" key="2">
    <citation type="submission" date="2021-04" db="EMBL/GenBank/DDBJ databases">
        <authorList>
            <person name="Gilroy R."/>
        </authorList>
    </citation>
    <scope>NUCLEOTIDE SEQUENCE</scope>
    <source>
        <strain evidence="2">ChiGjej1B1-13045</strain>
    </source>
</reference>
<dbReference type="AlphaFoldDB" id="A0A9D2DA60"/>
<comment type="caution">
    <text evidence="2">The sequence shown here is derived from an EMBL/GenBank/DDBJ whole genome shotgun (WGS) entry which is preliminary data.</text>
</comment>
<reference evidence="2" key="1">
    <citation type="journal article" date="2021" name="PeerJ">
        <title>Extensive microbial diversity within the chicken gut microbiome revealed by metagenomics and culture.</title>
        <authorList>
            <person name="Gilroy R."/>
            <person name="Ravi A."/>
            <person name="Getino M."/>
            <person name="Pursley I."/>
            <person name="Horton D.L."/>
            <person name="Alikhan N.F."/>
            <person name="Baker D."/>
            <person name="Gharbi K."/>
            <person name="Hall N."/>
            <person name="Watson M."/>
            <person name="Adriaenssens E.M."/>
            <person name="Foster-Nyarko E."/>
            <person name="Jarju S."/>
            <person name="Secka A."/>
            <person name="Antonio M."/>
            <person name="Oren A."/>
            <person name="Chaudhuri R.R."/>
            <person name="La Ragione R."/>
            <person name="Hildebrand F."/>
            <person name="Pallen M.J."/>
        </authorList>
    </citation>
    <scope>NUCLEOTIDE SEQUENCE</scope>
    <source>
        <strain evidence="2">ChiGjej1B1-13045</strain>
    </source>
</reference>
<feature type="compositionally biased region" description="Low complexity" evidence="1">
    <location>
        <begin position="56"/>
        <end position="68"/>
    </location>
</feature>
<organism evidence="2 3">
    <name type="scientific">Candidatus Mediterraneibacter stercorigallinarum</name>
    <dbReference type="NCBI Taxonomy" id="2838686"/>
    <lineage>
        <taxon>Bacteria</taxon>
        <taxon>Bacillati</taxon>
        <taxon>Bacillota</taxon>
        <taxon>Clostridia</taxon>
        <taxon>Lachnospirales</taxon>
        <taxon>Lachnospiraceae</taxon>
        <taxon>Mediterraneibacter</taxon>
    </lineage>
</organism>
<evidence type="ECO:0000313" key="2">
    <source>
        <dbReference type="EMBL" id="HIZ13173.1"/>
    </source>
</evidence>
<dbReference type="Proteomes" id="UP000824017">
    <property type="component" value="Unassembled WGS sequence"/>
</dbReference>
<sequence>MKSEKKHKKKKRKILLICLILLAVFIAAVILTPASEEKGETVQKGQSDMPEEKAVNTSSAGGAGAADAAGNGSGTDVYHLPGYINGTEPDGEPIVCGVSLPFQVADTPILIEGIGQYTGPFVEDGTDEPVANVLAAVVKNNSDTDVEYAEIRFLTGDGSEAEFHISALPAGESALVLEQNRRAFQAEDTLTFADKLYARAEEMPLMEDQVSVTAAEGTLTLKNLTDTPLGTVSVRYKNRLSEDCYLGGIAYSCTFENVGAGESREVQTKHFSADNSTVLMVKAIQE</sequence>
<name>A0A9D2DA60_9FIRM</name>
<feature type="region of interest" description="Disordered" evidence="1">
    <location>
        <begin position="37"/>
        <end position="68"/>
    </location>
</feature>
<protein>
    <submittedName>
        <fullName evidence="2">Uncharacterized protein</fullName>
    </submittedName>
</protein>
<accession>A0A9D2DA60</accession>